<accession>A0A1F5FHV0</accession>
<keyword evidence="1" id="KW-0732">Signal</keyword>
<comment type="caution">
    <text evidence="2">The sequence shown here is derived from an EMBL/GenBank/DDBJ whole genome shotgun (WGS) entry which is preliminary data.</text>
</comment>
<reference evidence="2 3" key="1">
    <citation type="journal article" date="2016" name="Nat. Commun.">
        <title>Thousands of microbial genomes shed light on interconnected biogeochemical processes in an aquifer system.</title>
        <authorList>
            <person name="Anantharaman K."/>
            <person name="Brown C.T."/>
            <person name="Hug L.A."/>
            <person name="Sharon I."/>
            <person name="Castelle C.J."/>
            <person name="Probst A.J."/>
            <person name="Thomas B.C."/>
            <person name="Singh A."/>
            <person name="Wilkins M.J."/>
            <person name="Karaoz U."/>
            <person name="Brodie E.L."/>
            <person name="Williams K.H."/>
            <person name="Hubbard S.S."/>
            <person name="Banfield J.F."/>
        </authorList>
    </citation>
    <scope>NUCLEOTIDE SEQUENCE [LARGE SCALE GENOMIC DNA]</scope>
</reference>
<evidence type="ECO:0000256" key="1">
    <source>
        <dbReference type="SAM" id="SignalP"/>
    </source>
</evidence>
<dbReference type="Gene3D" id="2.40.160.20">
    <property type="match status" value="1"/>
</dbReference>
<evidence type="ECO:0008006" key="4">
    <source>
        <dbReference type="Google" id="ProtNLM"/>
    </source>
</evidence>
<organism evidence="2 3">
    <name type="scientific">Candidatus Coatesbacteria bacterium RBG_13_66_14</name>
    <dbReference type="NCBI Taxonomy" id="1817816"/>
    <lineage>
        <taxon>Bacteria</taxon>
        <taxon>Candidatus Coatesiibacteriota</taxon>
    </lineage>
</organism>
<gene>
    <name evidence="2" type="ORF">A2Y64_08400</name>
</gene>
<feature type="chain" id="PRO_5012430081" description="Outer membrane protein beta-barrel domain-containing protein" evidence="1">
    <location>
        <begin position="16"/>
        <end position="217"/>
    </location>
</feature>
<feature type="signal peptide" evidence="1">
    <location>
        <begin position="1"/>
        <end position="15"/>
    </location>
</feature>
<protein>
    <recommendedName>
        <fullName evidence="4">Outer membrane protein beta-barrel domain-containing protein</fullName>
    </recommendedName>
</protein>
<evidence type="ECO:0000313" key="3">
    <source>
        <dbReference type="Proteomes" id="UP000177187"/>
    </source>
</evidence>
<sequence length="217" mass="24166">MIASLILFLCLPAAAVDKTGLFSVGPRVDVWLPMGPINQSVLEQGSFGGLFSFGLGEAWSIVVRAALDLAGRDGEYFEDAFPAGSDVDFNLFQAHLGLRWNMTPRARFDPFVQFGVGYFAWPVYKGQDPVTIRGRQMYESLTTERDPGRGLVFSGWVAIGGEYFTEASLSLEFEIGYDAVFDFPWPVKEETEDLVGWNYEEQLLHILTLGLGLNLYI</sequence>
<dbReference type="EMBL" id="MFAF01000015">
    <property type="protein sequence ID" value="OGD79147.1"/>
    <property type="molecule type" value="Genomic_DNA"/>
</dbReference>
<name>A0A1F5FHV0_9BACT</name>
<dbReference type="AlphaFoldDB" id="A0A1F5FHV0"/>
<proteinExistence type="predicted"/>
<evidence type="ECO:0000313" key="2">
    <source>
        <dbReference type="EMBL" id="OGD79147.1"/>
    </source>
</evidence>
<dbReference type="Proteomes" id="UP000177187">
    <property type="component" value="Unassembled WGS sequence"/>
</dbReference>